<accession>A0AAU7ZLM7</accession>
<feature type="region of interest" description="Disordered" evidence="1">
    <location>
        <begin position="107"/>
        <end position="150"/>
    </location>
</feature>
<evidence type="ECO:0000313" key="2">
    <source>
        <dbReference type="EMBL" id="XCB31848.1"/>
    </source>
</evidence>
<dbReference type="KEGG" id="tpsc:RBB77_15515"/>
<sequence>MTISFVRFPFSGPVWSLDFVLSGECCYARIYCKRVAKPAPDPAENTLTNSCNKIETAASIHQPAAPTHTASIGIRLVPPSIRSVPATPIATAGMSLSRTFADHRTVIPSNRSSREHEIGKQQKAACSRRPSASGSYNNPTLEKPKLARRF</sequence>
<dbReference type="EMBL" id="CP132942">
    <property type="protein sequence ID" value="XCB31848.1"/>
    <property type="molecule type" value="Genomic_DNA"/>
</dbReference>
<reference evidence="2" key="2">
    <citation type="journal article" date="2024" name="Environ. Microbiol.">
        <title>Genome analysis and description of Tunturibacter gen. nov. expands the diversity of Terriglobia in tundra soils.</title>
        <authorList>
            <person name="Messyasz A."/>
            <person name="Mannisto M.K."/>
            <person name="Kerkhof L.J."/>
            <person name="Haggblom M.M."/>
        </authorList>
    </citation>
    <scope>NUCLEOTIDE SEQUENCE</scope>
    <source>
        <strain evidence="2">X5P6</strain>
    </source>
</reference>
<organism evidence="2">
    <name type="scientific">Tunturiibacter psychrotolerans</name>
    <dbReference type="NCBI Taxonomy" id="3069686"/>
    <lineage>
        <taxon>Bacteria</taxon>
        <taxon>Pseudomonadati</taxon>
        <taxon>Acidobacteriota</taxon>
        <taxon>Terriglobia</taxon>
        <taxon>Terriglobales</taxon>
        <taxon>Acidobacteriaceae</taxon>
        <taxon>Tunturiibacter</taxon>
    </lineage>
</organism>
<proteinExistence type="predicted"/>
<name>A0AAU7ZLM7_9BACT</name>
<dbReference type="AlphaFoldDB" id="A0AAU7ZLM7"/>
<protein>
    <submittedName>
        <fullName evidence="2">Uncharacterized protein</fullName>
    </submittedName>
</protein>
<evidence type="ECO:0000256" key="1">
    <source>
        <dbReference type="SAM" id="MobiDB-lite"/>
    </source>
</evidence>
<feature type="compositionally biased region" description="Polar residues" evidence="1">
    <location>
        <begin position="130"/>
        <end position="140"/>
    </location>
</feature>
<dbReference type="RefSeq" id="WP_353062692.1">
    <property type="nucleotide sequence ID" value="NZ_CP132942.1"/>
</dbReference>
<gene>
    <name evidence="2" type="ORF">RBB77_15515</name>
</gene>
<reference evidence="2" key="1">
    <citation type="submission" date="2023-08" db="EMBL/GenBank/DDBJ databases">
        <authorList>
            <person name="Messyasz A."/>
            <person name="Mannisto M.K."/>
            <person name="Kerkhof L.J."/>
            <person name="Haggblom M."/>
        </authorList>
    </citation>
    <scope>NUCLEOTIDE SEQUENCE</scope>
    <source>
        <strain evidence="2">X5P6</strain>
    </source>
</reference>